<keyword evidence="1" id="KW-0670">Pyruvate</keyword>
<dbReference type="Proteomes" id="UP001651690">
    <property type="component" value="Unassembled WGS sequence"/>
</dbReference>
<dbReference type="Gene3D" id="3.40.1410.10">
    <property type="entry name" value="Chorismate lyase-like"/>
    <property type="match status" value="1"/>
</dbReference>
<comment type="caution">
    <text evidence="1">The sequence shown here is derived from an EMBL/GenBank/DDBJ whole genome shotgun (WGS) entry which is preliminary data.</text>
</comment>
<sequence>MHHAVAAPPSRRGTSVAPHCRLSAADIKDLKRDLRILLATNGTLTRILEVMADEEIGVEIVDQRTHPMSPDLPGFPASPFGRVVQRRIKLVGRITGAPFVAADSLIAEDRLPVAVRRVFAETNRPIGEVLLASGMETFKEAAEMWLADVPDWVSDDDGRDAQVVARRYRTIAAGVPVMSITEYFLCGARPRVRRNGSR</sequence>
<evidence type="ECO:0000313" key="2">
    <source>
        <dbReference type="Proteomes" id="UP001651690"/>
    </source>
</evidence>
<evidence type="ECO:0000313" key="1">
    <source>
        <dbReference type="EMBL" id="MCP9271541.1"/>
    </source>
</evidence>
<keyword evidence="2" id="KW-1185">Reference proteome</keyword>
<accession>A0ABT1LXB6</accession>
<dbReference type="InterPro" id="IPR002800">
    <property type="entry name" value="Rv2949c-like"/>
</dbReference>
<gene>
    <name evidence="1" type="ORF">NM203_05015</name>
</gene>
<organism evidence="1 2">
    <name type="scientific">Mycolicibacterium arenosum</name>
    <dbReference type="NCBI Taxonomy" id="2952157"/>
    <lineage>
        <taxon>Bacteria</taxon>
        <taxon>Bacillati</taxon>
        <taxon>Actinomycetota</taxon>
        <taxon>Actinomycetes</taxon>
        <taxon>Mycobacteriales</taxon>
        <taxon>Mycobacteriaceae</taxon>
        <taxon>Mycolicibacterium</taxon>
    </lineage>
</organism>
<dbReference type="SUPFAM" id="SSF64288">
    <property type="entry name" value="Chorismate lyase-like"/>
    <property type="match status" value="1"/>
</dbReference>
<protein>
    <submittedName>
        <fullName evidence="1">Chorismate pyruvate-lyase family protein</fullName>
    </submittedName>
</protein>
<proteinExistence type="predicted"/>
<dbReference type="Pfam" id="PF01947">
    <property type="entry name" value="Rv2949c-like"/>
    <property type="match status" value="1"/>
</dbReference>
<reference evidence="1 2" key="1">
    <citation type="submission" date="2022-06" db="EMBL/GenBank/DDBJ databases">
        <title>Mycolicibacterium sp. CAU 1645 isolated from seawater.</title>
        <authorList>
            <person name="Kim W."/>
        </authorList>
    </citation>
    <scope>NUCLEOTIDE SEQUENCE [LARGE SCALE GENOMIC DNA]</scope>
    <source>
        <strain evidence="1 2">CAU 1645</strain>
    </source>
</reference>
<dbReference type="InterPro" id="IPR028978">
    <property type="entry name" value="Chorismate_lyase_/UTRA_dom_sf"/>
</dbReference>
<dbReference type="RefSeq" id="WP_255059114.1">
    <property type="nucleotide sequence ID" value="NZ_JANDBD010000002.1"/>
</dbReference>
<name>A0ABT1LXB6_9MYCO</name>
<dbReference type="EMBL" id="JANDBD010000002">
    <property type="protein sequence ID" value="MCP9271541.1"/>
    <property type="molecule type" value="Genomic_DNA"/>
</dbReference>